<dbReference type="InterPro" id="IPR016039">
    <property type="entry name" value="Thiolase-like"/>
</dbReference>
<proteinExistence type="predicted"/>
<dbReference type="Proteomes" id="UP001165136">
    <property type="component" value="Unassembled WGS sequence"/>
</dbReference>
<dbReference type="GO" id="GO:0016746">
    <property type="term" value="F:acyltransferase activity"/>
    <property type="evidence" value="ECO:0007669"/>
    <property type="project" value="UniProtKB-KW"/>
</dbReference>
<keyword evidence="5" id="KW-1185">Reference proteome</keyword>
<dbReference type="SUPFAM" id="SSF53901">
    <property type="entry name" value="Thiolase-like"/>
    <property type="match status" value="1"/>
</dbReference>
<dbReference type="AlphaFoldDB" id="A0A9W6R9S4"/>
<gene>
    <name evidence="4" type="primary">fabH</name>
    <name evidence="4" type="ORF">Atai01_66490</name>
</gene>
<sequence length="319" mass="34035">MIGVGGIHCVLPETMTAVGDLPEFSELDREAAAFAAGSGVRTVGVFGELDCGELAAQACRELLATHPTEPDVLILVAPRAPDVLLGSDACRVQVDAKLPNTFAFTVDGLGCTGSSAAWALARDLLVADPSRRGVLIAHASRPTGADRVRFPVTVIGDGACAMTITRDARPILRAHRMVTDGTFHDLFSVDYKQVPWYEWREECASPDRYRFELAMNSRLRFGELVDGVLADANVSKKDIAATVMQNVTVSAYEFYAGLLGLPIHPVCGESLADYGHLGAMDVVLNLDRLLAGGELATGDLVLVLNNSPVAAWAATLWEV</sequence>
<organism evidence="4 5">
    <name type="scientific">Amycolatopsis taiwanensis</name>
    <dbReference type="NCBI Taxonomy" id="342230"/>
    <lineage>
        <taxon>Bacteria</taxon>
        <taxon>Bacillati</taxon>
        <taxon>Actinomycetota</taxon>
        <taxon>Actinomycetes</taxon>
        <taxon>Pseudonocardiales</taxon>
        <taxon>Pseudonocardiaceae</taxon>
        <taxon>Amycolatopsis</taxon>
    </lineage>
</organism>
<accession>A0A9W6R9S4</accession>
<dbReference type="GO" id="GO:0044550">
    <property type="term" value="P:secondary metabolite biosynthetic process"/>
    <property type="evidence" value="ECO:0007669"/>
    <property type="project" value="TreeGrafter"/>
</dbReference>
<keyword evidence="1" id="KW-0808">Transferase</keyword>
<dbReference type="InterPro" id="IPR013747">
    <property type="entry name" value="ACP_syn_III_C"/>
</dbReference>
<evidence type="ECO:0000259" key="3">
    <source>
        <dbReference type="Pfam" id="PF08541"/>
    </source>
</evidence>
<evidence type="ECO:0000313" key="4">
    <source>
        <dbReference type="EMBL" id="GLY70030.1"/>
    </source>
</evidence>
<name>A0A9W6R9S4_9PSEU</name>
<reference evidence="4" key="1">
    <citation type="submission" date="2023-03" db="EMBL/GenBank/DDBJ databases">
        <title>Amycolatopsis taiwanensis NBRC 103393.</title>
        <authorList>
            <person name="Ichikawa N."/>
            <person name="Sato H."/>
            <person name="Tonouchi N."/>
        </authorList>
    </citation>
    <scope>NUCLEOTIDE SEQUENCE</scope>
    <source>
        <strain evidence="4">NBRC 103393</strain>
    </source>
</reference>
<comment type="caution">
    <text evidence="4">The sequence shown here is derived from an EMBL/GenBank/DDBJ whole genome shotgun (WGS) entry which is preliminary data.</text>
</comment>
<evidence type="ECO:0000313" key="5">
    <source>
        <dbReference type="Proteomes" id="UP001165136"/>
    </source>
</evidence>
<keyword evidence="2" id="KW-0012">Acyltransferase</keyword>
<protein>
    <submittedName>
        <fullName evidence="4">3-oxoacyl-ACP synthase</fullName>
    </submittedName>
</protein>
<dbReference type="RefSeq" id="WP_285489356.1">
    <property type="nucleotide sequence ID" value="NZ_BSTI01000020.1"/>
</dbReference>
<dbReference type="Pfam" id="PF08541">
    <property type="entry name" value="ACP_syn_III_C"/>
    <property type="match status" value="1"/>
</dbReference>
<dbReference type="EMBL" id="BSTI01000020">
    <property type="protein sequence ID" value="GLY70030.1"/>
    <property type="molecule type" value="Genomic_DNA"/>
</dbReference>
<evidence type="ECO:0000256" key="2">
    <source>
        <dbReference type="ARBA" id="ARBA00023315"/>
    </source>
</evidence>
<feature type="domain" description="Beta-ketoacyl-[acyl-carrier-protein] synthase III C-terminal" evidence="3">
    <location>
        <begin position="229"/>
        <end position="318"/>
    </location>
</feature>
<dbReference type="Gene3D" id="3.40.47.10">
    <property type="match status" value="2"/>
</dbReference>
<dbReference type="PANTHER" id="PTHR34069:SF2">
    <property type="entry name" value="BETA-KETOACYL-[ACYL-CARRIER-PROTEIN] SYNTHASE III"/>
    <property type="match status" value="1"/>
</dbReference>
<dbReference type="PANTHER" id="PTHR34069">
    <property type="entry name" value="3-OXOACYL-[ACYL-CARRIER-PROTEIN] SYNTHASE 3"/>
    <property type="match status" value="1"/>
</dbReference>
<evidence type="ECO:0000256" key="1">
    <source>
        <dbReference type="ARBA" id="ARBA00022679"/>
    </source>
</evidence>